<accession>A0ABT8C5C2</accession>
<keyword evidence="2" id="KW-0732">Signal</keyword>
<gene>
    <name evidence="3" type="ORF">QWZ15_05470</name>
</gene>
<evidence type="ECO:0000313" key="4">
    <source>
        <dbReference type="Proteomes" id="UP001236663"/>
    </source>
</evidence>
<comment type="caution">
    <text evidence="3">The sequence shown here is derived from an EMBL/GenBank/DDBJ whole genome shotgun (WGS) entry which is preliminary data.</text>
</comment>
<organism evidence="3 4">
    <name type="scientific">Cyclobacterium jeungdonense</name>
    <dbReference type="NCBI Taxonomy" id="708087"/>
    <lineage>
        <taxon>Bacteria</taxon>
        <taxon>Pseudomonadati</taxon>
        <taxon>Bacteroidota</taxon>
        <taxon>Cytophagia</taxon>
        <taxon>Cytophagales</taxon>
        <taxon>Cyclobacteriaceae</taxon>
        <taxon>Cyclobacterium</taxon>
    </lineage>
</organism>
<name>A0ABT8C5C2_9BACT</name>
<feature type="region of interest" description="Disordered" evidence="1">
    <location>
        <begin position="24"/>
        <end position="61"/>
    </location>
</feature>
<evidence type="ECO:0000313" key="3">
    <source>
        <dbReference type="EMBL" id="MDN3687267.1"/>
    </source>
</evidence>
<reference evidence="4" key="1">
    <citation type="journal article" date="2019" name="Int. J. Syst. Evol. Microbiol.">
        <title>The Global Catalogue of Microorganisms (GCM) 10K type strain sequencing project: providing services to taxonomists for standard genome sequencing and annotation.</title>
        <authorList>
            <consortium name="The Broad Institute Genomics Platform"/>
            <consortium name="The Broad Institute Genome Sequencing Center for Infectious Disease"/>
            <person name="Wu L."/>
            <person name="Ma J."/>
        </authorList>
    </citation>
    <scope>NUCLEOTIDE SEQUENCE [LARGE SCALE GENOMIC DNA]</scope>
    <source>
        <strain evidence="4">CECT 7706</strain>
    </source>
</reference>
<dbReference type="Proteomes" id="UP001236663">
    <property type="component" value="Unassembled WGS sequence"/>
</dbReference>
<dbReference type="EMBL" id="JAUFQS010000004">
    <property type="protein sequence ID" value="MDN3687267.1"/>
    <property type="molecule type" value="Genomic_DNA"/>
</dbReference>
<keyword evidence="4" id="KW-1185">Reference proteome</keyword>
<protein>
    <recommendedName>
        <fullName evidence="5">Lipoprotein</fullName>
    </recommendedName>
</protein>
<sequence length="61" mass="6677">MLRMLLLSALVLCLSCKAADKNSMMAQNPSPMEEHTRPHSGVDGSDFDGKNSLPGIFEKKK</sequence>
<feature type="signal peptide" evidence="2">
    <location>
        <begin position="1"/>
        <end position="18"/>
    </location>
</feature>
<dbReference type="RefSeq" id="WP_163384146.1">
    <property type="nucleotide sequence ID" value="NZ_WMCD01000002.1"/>
</dbReference>
<evidence type="ECO:0000256" key="2">
    <source>
        <dbReference type="SAM" id="SignalP"/>
    </source>
</evidence>
<evidence type="ECO:0000256" key="1">
    <source>
        <dbReference type="SAM" id="MobiDB-lite"/>
    </source>
</evidence>
<feature type="chain" id="PRO_5045211302" description="Lipoprotein" evidence="2">
    <location>
        <begin position="19"/>
        <end position="61"/>
    </location>
</feature>
<evidence type="ECO:0008006" key="5">
    <source>
        <dbReference type="Google" id="ProtNLM"/>
    </source>
</evidence>
<proteinExistence type="predicted"/>